<dbReference type="InterPro" id="IPR049676">
    <property type="entry name" value="QatC"/>
</dbReference>
<dbReference type="EMBL" id="CP029397">
    <property type="protein sequence ID" value="AWL27820.1"/>
    <property type="molecule type" value="Genomic_DNA"/>
</dbReference>
<dbReference type="GO" id="GO:0008616">
    <property type="term" value="P:tRNA queuosine(34) biosynthetic process"/>
    <property type="evidence" value="ECO:0007669"/>
    <property type="project" value="UniProtKB-KW"/>
</dbReference>
<name>A0A2S2FA80_9GAMM</name>
<dbReference type="OrthoDB" id="9789567at2"/>
<dbReference type="SUPFAM" id="SSF52402">
    <property type="entry name" value="Adenine nucleotide alpha hydrolases-like"/>
    <property type="match status" value="1"/>
</dbReference>
<dbReference type="KEGG" id="adv:DJ533_01460"/>
<dbReference type="Proteomes" id="UP000245977">
    <property type="component" value="Chromosome"/>
</dbReference>
<dbReference type="Gene3D" id="3.40.50.620">
    <property type="entry name" value="HUPs"/>
    <property type="match status" value="1"/>
</dbReference>
<dbReference type="STRING" id="1871111.GCA_001704615_03173"/>
<dbReference type="InterPro" id="IPR014729">
    <property type="entry name" value="Rossmann-like_a/b/a_fold"/>
</dbReference>
<sequence>MIELYFDTDTTQLPALSDSLIPVHLYGPPAQNGEYASIGRPLLNEIKRIKEDLDETALDFLTIAMAITAADTFVERNKQAEDGWCREFKLSIPLINPSVWIPQIELLKEILHFLSGDLWHFQFRTGNFVWPDKIKRGRKIPLVGHDSACLFSGGLDSAIGIIDLTSKKINPVLISHAYARDKSKQDNLYNLLGLKNSKFQVIAYPRKAGDIPTDVQMRTRSFNFIAFGTLISTAISQHYQAGKLTTLYVPENGLISINPPLTPRRIGSLSTRTTHPHYMSLLNELFHRVHLPVILDNPYQFMTKGEMMKNCSNTIVLEQIAKDTVSCGKWKRTGIQCGKCVPCIIRRASFHSAAMPDQTVNYVYNDLGLVIKDPDNRDDLMSMILAIRKLKKVKNPKIWISKSGALPTDLKIRRQILDTVVRGFKEVEDYLKSQSLGVNI</sequence>
<organism evidence="3 4">
    <name type="scientific">Acinetobacter defluvii</name>
    <dbReference type="NCBI Taxonomy" id="1871111"/>
    <lineage>
        <taxon>Bacteria</taxon>
        <taxon>Pseudomonadati</taxon>
        <taxon>Pseudomonadota</taxon>
        <taxon>Gammaproteobacteria</taxon>
        <taxon>Moraxellales</taxon>
        <taxon>Moraxellaceae</taxon>
        <taxon>Acinetobacter</taxon>
    </lineage>
</organism>
<dbReference type="RefSeq" id="WP_065995607.1">
    <property type="nucleotide sequence ID" value="NZ_CP029396.2"/>
</dbReference>
<dbReference type="KEGG" id="adv:DJ533_04050"/>
<evidence type="ECO:0000313" key="3">
    <source>
        <dbReference type="EMBL" id="AWL27820.1"/>
    </source>
</evidence>
<dbReference type="EMBL" id="CP029396">
    <property type="protein sequence ID" value="AWL27362.1"/>
    <property type="molecule type" value="Genomic_DNA"/>
</dbReference>
<reference evidence="3" key="2">
    <citation type="submission" date="2019-08" db="EMBL/GenBank/DDBJ databases">
        <title>The complete genome of Acinetobacter defluvii strain WCHAD010030.</title>
        <authorList>
            <person name="Hu Y."/>
            <person name="Qin J."/>
            <person name="Feng Y."/>
            <person name="Zong Z."/>
        </authorList>
    </citation>
    <scope>NUCLEOTIDE SEQUENCE</scope>
    <source>
        <strain evidence="3">WCHA30</strain>
        <plasmid evidence="2">pOXA58_010030</plasmid>
    </source>
</reference>
<evidence type="ECO:0000256" key="1">
    <source>
        <dbReference type="ARBA" id="ARBA00022785"/>
    </source>
</evidence>
<proteinExistence type="predicted"/>
<protein>
    <submittedName>
        <fullName evidence="3">Uncharacterized protein</fullName>
    </submittedName>
</protein>
<dbReference type="NCBIfam" id="NF041925">
    <property type="entry name" value="QatC"/>
    <property type="match status" value="1"/>
</dbReference>
<keyword evidence="4" id="KW-1185">Reference proteome</keyword>
<gene>
    <name evidence="2" type="ORF">DJ533_01460</name>
    <name evidence="3" type="ORF">DJ533_04050</name>
</gene>
<dbReference type="Pfam" id="PF06508">
    <property type="entry name" value="QueC"/>
    <property type="match status" value="1"/>
</dbReference>
<keyword evidence="2" id="KW-0614">Plasmid</keyword>
<dbReference type="Proteomes" id="UP000245977">
    <property type="component" value="Plasmid pOXA58_010030"/>
</dbReference>
<dbReference type="InterPro" id="IPR018317">
    <property type="entry name" value="QueC"/>
</dbReference>
<keyword evidence="1" id="KW-0671">Queuosine biosynthesis</keyword>
<evidence type="ECO:0000313" key="2">
    <source>
        <dbReference type="EMBL" id="AWL27362.1"/>
    </source>
</evidence>
<accession>A0A2S2FA80</accession>
<dbReference type="AlphaFoldDB" id="A0A2S2FA80"/>
<geneLocation type="plasmid" evidence="2">
    <name>pOXA58_010030</name>
</geneLocation>
<geneLocation type="plasmid" evidence="4">
    <name>poxa58_010030</name>
</geneLocation>
<evidence type="ECO:0000313" key="4">
    <source>
        <dbReference type="Proteomes" id="UP000245977"/>
    </source>
</evidence>
<reference evidence="4" key="1">
    <citation type="submission" date="2018-05" db="EMBL/GenBank/DDBJ databases">
        <title>The complete genome of Acinetobacter defluvii strain WCHAD010030.</title>
        <authorList>
            <person name="Hu Y."/>
            <person name="Qin J."/>
            <person name="Feng Y."/>
            <person name="Zong Z."/>
        </authorList>
    </citation>
    <scope>NUCLEOTIDE SEQUENCE [LARGE SCALE GENOMIC DNA]</scope>
    <source>
        <strain evidence="4">WCHA30</strain>
        <plasmid evidence="4">poxa58_010030</plasmid>
    </source>
</reference>